<protein>
    <submittedName>
        <fullName evidence="1">Uncharacterized protein</fullName>
    </submittedName>
</protein>
<sequence>MSEYDQMLYKDESNRMQEALTLFDLICNSRWFVEMSIILIFRQEALLLAARYEFVNFNFVYANFNFDVVTAFKVAKGQKADGSEVISAAATRKGRSRTTVSPGLKLRFAYTLRPMEGLRFALSDAKAWNSDQSFNYDGLYITITDYFEDVEPDSAEEKQVQELLKWWNKNAFAEEDASKNMEPIFNFKNTIAAQRLARQAVYEAAEAAAAAAAAAPVTPPSTAA</sequence>
<gene>
    <name evidence="1" type="ORF">BT96DRAFT_949402</name>
</gene>
<evidence type="ECO:0000313" key="2">
    <source>
        <dbReference type="Proteomes" id="UP000799118"/>
    </source>
</evidence>
<dbReference type="EMBL" id="ML769918">
    <property type="protein sequence ID" value="KAE9386044.1"/>
    <property type="molecule type" value="Genomic_DNA"/>
</dbReference>
<dbReference type="InterPro" id="IPR046521">
    <property type="entry name" value="DUF6698"/>
</dbReference>
<evidence type="ECO:0000313" key="1">
    <source>
        <dbReference type="EMBL" id="KAE9386044.1"/>
    </source>
</evidence>
<keyword evidence="2" id="KW-1185">Reference proteome</keyword>
<dbReference type="OrthoDB" id="3220614at2759"/>
<dbReference type="Proteomes" id="UP000799118">
    <property type="component" value="Unassembled WGS sequence"/>
</dbReference>
<dbReference type="Pfam" id="PF20414">
    <property type="entry name" value="DUF6698"/>
    <property type="match status" value="1"/>
</dbReference>
<proteinExistence type="predicted"/>
<name>A0A6A4GLE3_9AGAR</name>
<organism evidence="1 2">
    <name type="scientific">Gymnopus androsaceus JB14</name>
    <dbReference type="NCBI Taxonomy" id="1447944"/>
    <lineage>
        <taxon>Eukaryota</taxon>
        <taxon>Fungi</taxon>
        <taxon>Dikarya</taxon>
        <taxon>Basidiomycota</taxon>
        <taxon>Agaricomycotina</taxon>
        <taxon>Agaricomycetes</taxon>
        <taxon>Agaricomycetidae</taxon>
        <taxon>Agaricales</taxon>
        <taxon>Marasmiineae</taxon>
        <taxon>Omphalotaceae</taxon>
        <taxon>Gymnopus</taxon>
    </lineage>
</organism>
<accession>A0A6A4GLE3</accession>
<dbReference type="InterPro" id="IPR027417">
    <property type="entry name" value="P-loop_NTPase"/>
</dbReference>
<dbReference type="Gene3D" id="3.40.50.300">
    <property type="entry name" value="P-loop containing nucleotide triphosphate hydrolases"/>
    <property type="match status" value="1"/>
</dbReference>
<reference evidence="1" key="1">
    <citation type="journal article" date="2019" name="Environ. Microbiol.">
        <title>Fungal ecological strategies reflected in gene transcription - a case study of two litter decomposers.</title>
        <authorList>
            <person name="Barbi F."/>
            <person name="Kohler A."/>
            <person name="Barry K."/>
            <person name="Baskaran P."/>
            <person name="Daum C."/>
            <person name="Fauchery L."/>
            <person name="Ihrmark K."/>
            <person name="Kuo A."/>
            <person name="LaButti K."/>
            <person name="Lipzen A."/>
            <person name="Morin E."/>
            <person name="Grigoriev I.V."/>
            <person name="Henrissat B."/>
            <person name="Lindahl B."/>
            <person name="Martin F."/>
        </authorList>
    </citation>
    <scope>NUCLEOTIDE SEQUENCE</scope>
    <source>
        <strain evidence="1">JB14</strain>
    </source>
</reference>
<dbReference type="AlphaFoldDB" id="A0A6A4GLE3"/>